<dbReference type="RefSeq" id="WP_202748130.1">
    <property type="nucleotide sequence ID" value="NZ_JAESWC010000002.1"/>
</dbReference>
<feature type="transmembrane region" description="Helical" evidence="1">
    <location>
        <begin position="85"/>
        <end position="106"/>
    </location>
</feature>
<keyword evidence="1" id="KW-0812">Transmembrane</keyword>
<sequence length="511" mass="56289">MVCNSCKSEFDNINGLKFCPYCGIKLEEAESVETKEITAAGVEAASAEKKYDTLKMPVITEKQIKEYKRDKFLKALVKPFKNIKVVISLITLIVIIAAGGAGYLYFSGRTVDEGRIKEDLIGKAIVLPKGTSFDIKKGFIKSLSISERNTNKREKKDDIKIAVDLNNGSLEVKTLLALQYTMNDNKKWVINDKITISGDTSVKPLVGMEENQILEGVKKLNINIGDKEKALSDADVKTFKMDSRTPDFDNLKETALIDAGIDSGIIASAGKLKCNLVFENEAWKIASIERNSSEDFVLALSPSFSQDKMLELIKKEPIEQSVSNAGVFGGKSFYVNDSFTKSIDIADKKFDAQSKNLSVTVKRQNSAGEVKAVLSTDYTYALSFDKIQLVKKSKTTAESVTISDVSKDVVAASLVNAQIEGSYQFLWFSDKHTITADEAKTFKTTKVSSKKGMENVKIVTGTITYNDGGKQKTSSIAAVYVLVYDNTKGYSWKLDKVAGEDSASYKQYTSE</sequence>
<evidence type="ECO:0000313" key="2">
    <source>
        <dbReference type="EMBL" id="MBL4935526.1"/>
    </source>
</evidence>
<evidence type="ECO:0008006" key="4">
    <source>
        <dbReference type="Google" id="ProtNLM"/>
    </source>
</evidence>
<reference evidence="2 3" key="1">
    <citation type="submission" date="2021-01" db="EMBL/GenBank/DDBJ databases">
        <title>Genome public.</title>
        <authorList>
            <person name="Liu C."/>
            <person name="Sun Q."/>
        </authorList>
    </citation>
    <scope>NUCLEOTIDE SEQUENCE [LARGE SCALE GENOMIC DNA]</scope>
    <source>
        <strain evidence="2 3">YIM B02515</strain>
    </source>
</reference>
<protein>
    <recommendedName>
        <fullName evidence="4">Zinc ribbon domain-containing protein</fullName>
    </recommendedName>
</protein>
<name>A0ABS1TA35_9CLOT</name>
<proteinExistence type="predicted"/>
<gene>
    <name evidence="2" type="ORF">JK636_07110</name>
</gene>
<evidence type="ECO:0000313" key="3">
    <source>
        <dbReference type="Proteomes" id="UP000632377"/>
    </source>
</evidence>
<evidence type="ECO:0000256" key="1">
    <source>
        <dbReference type="SAM" id="Phobius"/>
    </source>
</evidence>
<keyword evidence="1" id="KW-0472">Membrane</keyword>
<dbReference type="EMBL" id="JAESWC010000002">
    <property type="protein sequence ID" value="MBL4935526.1"/>
    <property type="molecule type" value="Genomic_DNA"/>
</dbReference>
<organism evidence="2 3">
    <name type="scientific">Clostridium rhizosphaerae</name>
    <dbReference type="NCBI Taxonomy" id="2803861"/>
    <lineage>
        <taxon>Bacteria</taxon>
        <taxon>Bacillati</taxon>
        <taxon>Bacillota</taxon>
        <taxon>Clostridia</taxon>
        <taxon>Eubacteriales</taxon>
        <taxon>Clostridiaceae</taxon>
        <taxon>Clostridium</taxon>
    </lineage>
</organism>
<keyword evidence="1" id="KW-1133">Transmembrane helix</keyword>
<comment type="caution">
    <text evidence="2">The sequence shown here is derived from an EMBL/GenBank/DDBJ whole genome shotgun (WGS) entry which is preliminary data.</text>
</comment>
<dbReference type="Proteomes" id="UP000632377">
    <property type="component" value="Unassembled WGS sequence"/>
</dbReference>
<keyword evidence="3" id="KW-1185">Reference proteome</keyword>
<accession>A0ABS1TA35</accession>